<evidence type="ECO:0000313" key="2">
    <source>
        <dbReference type="Proteomes" id="UP000635885"/>
    </source>
</evidence>
<evidence type="ECO:0008006" key="3">
    <source>
        <dbReference type="Google" id="ProtNLM"/>
    </source>
</evidence>
<evidence type="ECO:0000313" key="1">
    <source>
        <dbReference type="EMBL" id="GGC44769.1"/>
    </source>
</evidence>
<name>A0ABQ1MQL9_9BACT</name>
<protein>
    <recommendedName>
        <fullName evidence="3">SGNH/GDSL hydrolase family protein</fullName>
    </recommendedName>
</protein>
<dbReference type="Proteomes" id="UP000635885">
    <property type="component" value="Unassembled WGS sequence"/>
</dbReference>
<keyword evidence="2" id="KW-1185">Reference proteome</keyword>
<organism evidence="1 2">
    <name type="scientific">Belliella aquatica</name>
    <dbReference type="NCBI Taxonomy" id="1323734"/>
    <lineage>
        <taxon>Bacteria</taxon>
        <taxon>Pseudomonadati</taxon>
        <taxon>Bacteroidota</taxon>
        <taxon>Cytophagia</taxon>
        <taxon>Cytophagales</taxon>
        <taxon>Cyclobacteriaceae</taxon>
        <taxon>Belliella</taxon>
    </lineage>
</organism>
<comment type="caution">
    <text evidence="1">The sequence shown here is derived from an EMBL/GenBank/DDBJ whole genome shotgun (WGS) entry which is preliminary data.</text>
</comment>
<sequence length="274" mass="32526">MLLFFLIKAFYIKDYEDVDLEFSSFLLADSHGVPIGDFSEKYDVHNFSGQSDSYLDMERKLKYLIRNSKVSTIYISVDDHTLSPTRENQNNLDRSAFYTSKEDYSNYFDFINDKYLKYYLIFLNDRYSLVIKNFIQEELFTFSKWGGRISRKQWEDLPIEVQKEKSRSRFKNYFEKPIASEKMITALQRIISTCKSNNIKLIGVRFPVSKVYFAMLEKNSYHADSLFLKNNILVFDFDNRLIEVDSLFRDMDHLDREGGEVFSNILFDSLKNTL</sequence>
<dbReference type="EMBL" id="BMFD01000008">
    <property type="protein sequence ID" value="GGC44769.1"/>
    <property type="molecule type" value="Genomic_DNA"/>
</dbReference>
<proteinExistence type="predicted"/>
<reference evidence="2" key="1">
    <citation type="journal article" date="2019" name="Int. J. Syst. Evol. Microbiol.">
        <title>The Global Catalogue of Microorganisms (GCM) 10K type strain sequencing project: providing services to taxonomists for standard genome sequencing and annotation.</title>
        <authorList>
            <consortium name="The Broad Institute Genomics Platform"/>
            <consortium name="The Broad Institute Genome Sequencing Center for Infectious Disease"/>
            <person name="Wu L."/>
            <person name="Ma J."/>
        </authorList>
    </citation>
    <scope>NUCLEOTIDE SEQUENCE [LARGE SCALE GENOMIC DNA]</scope>
    <source>
        <strain evidence="2">CGMCC 1.12479</strain>
    </source>
</reference>
<gene>
    <name evidence="1" type="ORF">GCM10010993_24090</name>
</gene>
<accession>A0ABQ1MQL9</accession>